<evidence type="ECO:0008006" key="5">
    <source>
        <dbReference type="Google" id="ProtNLM"/>
    </source>
</evidence>
<feature type="region of interest" description="Disordered" evidence="1">
    <location>
        <begin position="162"/>
        <end position="190"/>
    </location>
</feature>
<proteinExistence type="predicted"/>
<dbReference type="OrthoDB" id="3787120at2"/>
<feature type="compositionally biased region" description="Low complexity" evidence="1">
    <location>
        <begin position="162"/>
        <end position="173"/>
    </location>
</feature>
<evidence type="ECO:0000313" key="4">
    <source>
        <dbReference type="Proteomes" id="UP000245507"/>
    </source>
</evidence>
<comment type="caution">
    <text evidence="3">The sequence shown here is derived from an EMBL/GenBank/DDBJ whole genome shotgun (WGS) entry which is preliminary data.</text>
</comment>
<accession>A0A316TMI1</accession>
<dbReference type="EMBL" id="QGDD01000001">
    <property type="protein sequence ID" value="PWN04861.1"/>
    <property type="molecule type" value="Genomic_DNA"/>
</dbReference>
<feature type="chain" id="PRO_5016332798" description="Copper(I)-binding protein" evidence="2">
    <location>
        <begin position="26"/>
        <end position="208"/>
    </location>
</feature>
<feature type="signal peptide" evidence="2">
    <location>
        <begin position="1"/>
        <end position="25"/>
    </location>
</feature>
<dbReference type="RefSeq" id="WP_109692366.1">
    <property type="nucleotide sequence ID" value="NZ_QGDD01000001.1"/>
</dbReference>
<evidence type="ECO:0000313" key="3">
    <source>
        <dbReference type="EMBL" id="PWN04861.1"/>
    </source>
</evidence>
<dbReference type="AlphaFoldDB" id="A0A316TMI1"/>
<gene>
    <name evidence="3" type="ORF">DJ010_04460</name>
</gene>
<dbReference type="Proteomes" id="UP000245507">
    <property type="component" value="Unassembled WGS sequence"/>
</dbReference>
<organism evidence="3 4">
    <name type="scientific">Nocardioides silvaticus</name>
    <dbReference type="NCBI Taxonomy" id="2201891"/>
    <lineage>
        <taxon>Bacteria</taxon>
        <taxon>Bacillati</taxon>
        <taxon>Actinomycetota</taxon>
        <taxon>Actinomycetes</taxon>
        <taxon>Propionibacteriales</taxon>
        <taxon>Nocardioidaceae</taxon>
        <taxon>Nocardioides</taxon>
    </lineage>
</organism>
<name>A0A316TMI1_9ACTN</name>
<keyword evidence="4" id="KW-1185">Reference proteome</keyword>
<keyword evidence="2" id="KW-0732">Signal</keyword>
<dbReference type="SUPFAM" id="SSF110087">
    <property type="entry name" value="DR1885-like metal-binding protein"/>
    <property type="match status" value="1"/>
</dbReference>
<sequence length="208" mass="21851">MLHRRSTAIALVALLPLVGALTSCAEEPRTNQVNTIGAGVNEREASVDVLGARILAFSDGKGRLIGTLVYNENGDEPPAKLVEVLGTGVTVGTQEAAIEVPPNRSVNLSGDDVAAIPVEGEFAPGDLVELTYSFDTDESVTLEVPVVKPCFQYADIAEPEFEPAAAEETASPEVEVEVEGEEGEDHAEDATYLCEQSTEAAEGEEGGH</sequence>
<dbReference type="InterPro" id="IPR036182">
    <property type="entry name" value="PCuAC_sf"/>
</dbReference>
<evidence type="ECO:0000256" key="2">
    <source>
        <dbReference type="SAM" id="SignalP"/>
    </source>
</evidence>
<dbReference type="PROSITE" id="PS51257">
    <property type="entry name" value="PROKAR_LIPOPROTEIN"/>
    <property type="match status" value="1"/>
</dbReference>
<evidence type="ECO:0000256" key="1">
    <source>
        <dbReference type="SAM" id="MobiDB-lite"/>
    </source>
</evidence>
<reference evidence="3 4" key="1">
    <citation type="submission" date="2018-05" db="EMBL/GenBank/DDBJ databases">
        <title>Nocardioides silvaticus genome.</title>
        <authorList>
            <person name="Li C."/>
            <person name="Wang G."/>
        </authorList>
    </citation>
    <scope>NUCLEOTIDE SEQUENCE [LARGE SCALE GENOMIC DNA]</scope>
    <source>
        <strain evidence="3 4">CCTCC AB 2018079</strain>
    </source>
</reference>
<protein>
    <recommendedName>
        <fullName evidence="5">Copper(I)-binding protein</fullName>
    </recommendedName>
</protein>
<feature type="compositionally biased region" description="Acidic residues" evidence="1">
    <location>
        <begin position="174"/>
        <end position="187"/>
    </location>
</feature>